<protein>
    <recommendedName>
        <fullName evidence="4">DUF1236 domain-containing protein</fullName>
    </recommendedName>
</protein>
<sequence>MKRSILGLVVVSALGVSPAAFAQVGAQITIGQPEQTRIKEYVVKEKVKPTMIKEKVTVGATLPADVELHAAPTDWGPTVSKYRYVYTDNHVVLVEPSSRRVVHIVE</sequence>
<feature type="chain" id="PRO_5006204816" description="DUF1236 domain-containing protein" evidence="1">
    <location>
        <begin position="23"/>
        <end position="106"/>
    </location>
</feature>
<name>A0A0Q3KHQ7_9HYPH</name>
<accession>A0A0Q3KHQ7</accession>
<dbReference type="RefSeq" id="WP_055729373.1">
    <property type="nucleotide sequence ID" value="NZ_LMAR01000051.1"/>
</dbReference>
<dbReference type="Proteomes" id="UP000051562">
    <property type="component" value="Unassembled WGS sequence"/>
</dbReference>
<keyword evidence="3" id="KW-1185">Reference proteome</keyword>
<dbReference type="Pfam" id="PF06823">
    <property type="entry name" value="DUF1236"/>
    <property type="match status" value="1"/>
</dbReference>
<dbReference type="Gene3D" id="3.10.450.160">
    <property type="entry name" value="inner membrane protein cigr"/>
    <property type="match status" value="1"/>
</dbReference>
<proteinExistence type="predicted"/>
<dbReference type="InterPro" id="IPR009642">
    <property type="entry name" value="DUF1236"/>
</dbReference>
<organism evidence="2 3">
    <name type="scientific">Bosea thiooxidans</name>
    <dbReference type="NCBI Taxonomy" id="53254"/>
    <lineage>
        <taxon>Bacteria</taxon>
        <taxon>Pseudomonadati</taxon>
        <taxon>Pseudomonadota</taxon>
        <taxon>Alphaproteobacteria</taxon>
        <taxon>Hyphomicrobiales</taxon>
        <taxon>Boseaceae</taxon>
        <taxon>Bosea</taxon>
    </lineage>
</organism>
<evidence type="ECO:0000256" key="1">
    <source>
        <dbReference type="SAM" id="SignalP"/>
    </source>
</evidence>
<evidence type="ECO:0000313" key="3">
    <source>
        <dbReference type="Proteomes" id="UP000051562"/>
    </source>
</evidence>
<reference evidence="2 3" key="1">
    <citation type="submission" date="2015-10" db="EMBL/GenBank/DDBJ databases">
        <title>Draft genome of Bosea thiooxidans.</title>
        <authorList>
            <person name="Wang X."/>
        </authorList>
    </citation>
    <scope>NUCLEOTIDE SEQUENCE [LARGE SCALE GENOMIC DNA]</scope>
    <source>
        <strain evidence="2 3">CGMCC 9174</strain>
    </source>
</reference>
<dbReference type="EMBL" id="LMAR01000051">
    <property type="protein sequence ID" value="KQK29203.1"/>
    <property type="molecule type" value="Genomic_DNA"/>
</dbReference>
<evidence type="ECO:0000313" key="2">
    <source>
        <dbReference type="EMBL" id="KQK29203.1"/>
    </source>
</evidence>
<evidence type="ECO:0008006" key="4">
    <source>
        <dbReference type="Google" id="ProtNLM"/>
    </source>
</evidence>
<feature type="signal peptide" evidence="1">
    <location>
        <begin position="1"/>
        <end position="22"/>
    </location>
</feature>
<gene>
    <name evidence="2" type="ORF">ARD30_18340</name>
</gene>
<comment type="caution">
    <text evidence="2">The sequence shown here is derived from an EMBL/GenBank/DDBJ whole genome shotgun (WGS) entry which is preliminary data.</text>
</comment>
<dbReference type="AlphaFoldDB" id="A0A0Q3KHQ7"/>
<keyword evidence="1" id="KW-0732">Signal</keyword>